<reference evidence="8 9" key="1">
    <citation type="submission" date="2021-12" db="EMBL/GenBank/DDBJ databases">
        <title>Genome sequencing of bacteria with rrn-lacking chromosome and rrn-plasmid.</title>
        <authorList>
            <person name="Anda M."/>
            <person name="Iwasaki W."/>
        </authorList>
    </citation>
    <scope>NUCLEOTIDE SEQUENCE [LARGE SCALE GENOMIC DNA]</scope>
    <source>
        <strain evidence="8 9">DSM 100852</strain>
    </source>
</reference>
<dbReference type="Gene3D" id="3.40.50.1700">
    <property type="entry name" value="Glycoside hydrolase family 3 C-terminal domain"/>
    <property type="match status" value="1"/>
</dbReference>
<dbReference type="InterPro" id="IPR026891">
    <property type="entry name" value="Fn3-like"/>
</dbReference>
<dbReference type="InterPro" id="IPR002772">
    <property type="entry name" value="Glyco_hydro_3_C"/>
</dbReference>
<evidence type="ECO:0000259" key="7">
    <source>
        <dbReference type="SMART" id="SM01217"/>
    </source>
</evidence>
<name>A0AAU9C812_9BACT</name>
<evidence type="ECO:0000256" key="3">
    <source>
        <dbReference type="ARBA" id="ARBA00012744"/>
    </source>
</evidence>
<dbReference type="FunFam" id="2.60.40.10:FF:000495">
    <property type="entry name" value="Periplasmic beta-glucosidase"/>
    <property type="match status" value="1"/>
</dbReference>
<dbReference type="Gene3D" id="2.60.40.10">
    <property type="entry name" value="Immunoglobulins"/>
    <property type="match status" value="1"/>
</dbReference>
<evidence type="ECO:0000256" key="5">
    <source>
        <dbReference type="ARBA" id="ARBA00022801"/>
    </source>
</evidence>
<accession>A0AAU9C812</accession>
<dbReference type="SUPFAM" id="SSF51445">
    <property type="entry name" value="(Trans)glycosidases"/>
    <property type="match status" value="1"/>
</dbReference>
<dbReference type="SMART" id="SM01217">
    <property type="entry name" value="Fn3_like"/>
    <property type="match status" value="1"/>
</dbReference>
<keyword evidence="9" id="KW-1185">Reference proteome</keyword>
<organism evidence="8 9">
    <name type="scientific">Fulvitalea axinellae</name>
    <dbReference type="NCBI Taxonomy" id="1182444"/>
    <lineage>
        <taxon>Bacteria</taxon>
        <taxon>Pseudomonadati</taxon>
        <taxon>Bacteroidota</taxon>
        <taxon>Cytophagia</taxon>
        <taxon>Cytophagales</taxon>
        <taxon>Persicobacteraceae</taxon>
        <taxon>Fulvitalea</taxon>
    </lineage>
</organism>
<evidence type="ECO:0000256" key="4">
    <source>
        <dbReference type="ARBA" id="ARBA00022729"/>
    </source>
</evidence>
<dbReference type="InterPro" id="IPR013783">
    <property type="entry name" value="Ig-like_fold"/>
</dbReference>
<dbReference type="RefSeq" id="WP_338393511.1">
    <property type="nucleotide sequence ID" value="NZ_AP025314.1"/>
</dbReference>
<evidence type="ECO:0000256" key="2">
    <source>
        <dbReference type="ARBA" id="ARBA00005336"/>
    </source>
</evidence>
<dbReference type="InterPro" id="IPR001764">
    <property type="entry name" value="Glyco_hydro_3_N"/>
</dbReference>
<sequence length="755" mass="82960">MRRLLLGIAVFFITLNGLWAQNAKVDRKIRDLLGKMTLEEKIGQMTQVNYSEIGEKGWAGGMPARDKLRKALLEYHVGSILNTPGEGADAVMWREVIRKIQEMAVTETRLKIPVIYGVDAIHGVSYTANSTLFPHNIGTAAGRDPELAKKIAQVTAAETRASGIRWNFDPVLGLGRQPLWPRFEETFGEDVLLVTEMGRATIVGYEGDGLKNPTAVASCMKHYIGYSVPRNGKDRTGAYISDIDLRERFLPPFKAAVDAGATTLMVNSAAINDIPVHADKKLLTDLLRDELGFGGLVVTDWEDIIYLKDKHRMAKDNVHAIALAINAGVDMSMVPMRYVEFCEDLKKAVDMGLVSEARIDEAVTRVLRTKFKLGLFDNPYPEKGVEDNFGKPEYAELALEAARESVTLLKNDTLLGNPVLPLAKDMKILVAGPASNSLAALHGSWSYTHWGAKENLYSKATLTLKEAIEKKVGKENVLCQAVTDFHAQANTDPATALKGIEGVDAVILCLGEGGYAEKGGDINELDLPAEQISLAKVAALYGKPVVLVLAEGRPRIVREIEPAMAAVLDAYRPGSKGADAVADILFGDHNPSGILPFSYPKYSGNITTYDGKFDTVSPRYGGKPRDVQWDFGHGLSYGKFELSELKLNSNSIRGGQKLTVSVKVTNTGQMDGKKTVELYTRDLWASVAPDWKRLRKFKKIVLKAGESQTVSFVIDRNDLSFVNRDLKRVTEDGDFEVMVGGMTEKFTYQNSGKRL</sequence>
<comment type="similarity">
    <text evidence="2">Belongs to the glycosyl hydrolase 3 family.</text>
</comment>
<dbReference type="Gene3D" id="3.20.20.300">
    <property type="entry name" value="Glycoside hydrolase, family 3, N-terminal domain"/>
    <property type="match status" value="1"/>
</dbReference>
<dbReference type="GO" id="GO:0009251">
    <property type="term" value="P:glucan catabolic process"/>
    <property type="evidence" value="ECO:0007669"/>
    <property type="project" value="TreeGrafter"/>
</dbReference>
<dbReference type="Proteomes" id="UP001348817">
    <property type="component" value="Chromosome"/>
</dbReference>
<keyword evidence="5 8" id="KW-0378">Hydrolase</keyword>
<dbReference type="PANTHER" id="PTHR30620">
    <property type="entry name" value="PERIPLASMIC BETA-GLUCOSIDASE-RELATED"/>
    <property type="match status" value="1"/>
</dbReference>
<protein>
    <recommendedName>
        <fullName evidence="3">beta-glucosidase</fullName>
        <ecNumber evidence="3">3.2.1.21</ecNumber>
    </recommendedName>
</protein>
<dbReference type="InterPro" id="IPR051915">
    <property type="entry name" value="Cellulose_Degrad_GH3"/>
</dbReference>
<evidence type="ECO:0000256" key="1">
    <source>
        <dbReference type="ARBA" id="ARBA00000448"/>
    </source>
</evidence>
<gene>
    <name evidence="8" type="primary">xloA</name>
    <name evidence="8" type="ORF">FUAX_06730</name>
</gene>
<feature type="domain" description="Fibronectin type III-like" evidence="7">
    <location>
        <begin position="674"/>
        <end position="743"/>
    </location>
</feature>
<dbReference type="PRINTS" id="PR00133">
    <property type="entry name" value="GLHYDRLASE3"/>
</dbReference>
<dbReference type="Pfam" id="PF01915">
    <property type="entry name" value="Glyco_hydro_3_C"/>
    <property type="match status" value="1"/>
</dbReference>
<dbReference type="InterPro" id="IPR036881">
    <property type="entry name" value="Glyco_hydro_3_C_sf"/>
</dbReference>
<dbReference type="GO" id="GO:0008422">
    <property type="term" value="F:beta-glucosidase activity"/>
    <property type="evidence" value="ECO:0007669"/>
    <property type="project" value="UniProtKB-EC"/>
</dbReference>
<dbReference type="FunFam" id="3.20.20.300:FF:000007">
    <property type="entry name" value="Lysosomal beta glucosidase"/>
    <property type="match status" value="1"/>
</dbReference>
<dbReference type="KEGG" id="fax:FUAX_06730"/>
<dbReference type="Pfam" id="PF14310">
    <property type="entry name" value="Fn3-like"/>
    <property type="match status" value="1"/>
</dbReference>
<dbReference type="SUPFAM" id="SSF52279">
    <property type="entry name" value="Beta-D-glucan exohydrolase, C-terminal domain"/>
    <property type="match status" value="1"/>
</dbReference>
<evidence type="ECO:0000313" key="9">
    <source>
        <dbReference type="Proteomes" id="UP001348817"/>
    </source>
</evidence>
<dbReference type="InterPro" id="IPR017853">
    <property type="entry name" value="GH"/>
</dbReference>
<proteinExistence type="inferred from homology"/>
<evidence type="ECO:0000313" key="8">
    <source>
        <dbReference type="EMBL" id="BDD08241.1"/>
    </source>
</evidence>
<dbReference type="EMBL" id="AP025314">
    <property type="protein sequence ID" value="BDD08241.1"/>
    <property type="molecule type" value="Genomic_DNA"/>
</dbReference>
<keyword evidence="4" id="KW-0732">Signal</keyword>
<dbReference type="EC" id="3.2.1.21" evidence="3"/>
<dbReference type="AlphaFoldDB" id="A0AAU9C812"/>
<dbReference type="InterPro" id="IPR036962">
    <property type="entry name" value="Glyco_hydro_3_N_sf"/>
</dbReference>
<keyword evidence="6" id="KW-0326">Glycosidase</keyword>
<dbReference type="Pfam" id="PF00933">
    <property type="entry name" value="Glyco_hydro_3"/>
    <property type="match status" value="1"/>
</dbReference>
<evidence type="ECO:0000256" key="6">
    <source>
        <dbReference type="ARBA" id="ARBA00023295"/>
    </source>
</evidence>
<dbReference type="PANTHER" id="PTHR30620:SF16">
    <property type="entry name" value="LYSOSOMAL BETA GLUCOSIDASE"/>
    <property type="match status" value="1"/>
</dbReference>
<comment type="catalytic activity">
    <reaction evidence="1">
        <text>Hydrolysis of terminal, non-reducing beta-D-glucosyl residues with release of beta-D-glucose.</text>
        <dbReference type="EC" id="3.2.1.21"/>
    </reaction>
</comment>